<dbReference type="InterPro" id="IPR029154">
    <property type="entry name" value="HIBADH-like_NADP-bd"/>
</dbReference>
<dbReference type="InterPro" id="IPR013328">
    <property type="entry name" value="6PGD_dom2"/>
</dbReference>
<dbReference type="InterPro" id="IPR036291">
    <property type="entry name" value="NAD(P)-bd_dom_sf"/>
</dbReference>
<feature type="domain" description="6-phosphogluconate dehydrogenase NADP-binding" evidence="3">
    <location>
        <begin position="7"/>
        <end position="165"/>
    </location>
</feature>
<sequence length="275" mass="28680">MSATRTRVGFIGIGNQGEPLAARIAAAGFPLTVWARRSEAMDVMPPEVRRATSPADVGANSDIVCICVFTAQDVEQVLFGEAGVSDGAKPGTRVLIHSTLSPAEVRRIAELGSARGLRVIDAPVSGGRIVAEQGGMTVMLGGSIEDCDAVRHVLAAHATKIVRIGDVGAGQQIKLINNTLMTAHLGIASSALEISKEFGISQDVLFDVLASSSGRSFGMEMLARSGSVEAVAKSQAYPTLSKDVGLLTDAIADPANSTLVRVASDFVQEMTVLHR</sequence>
<dbReference type="InterPro" id="IPR006115">
    <property type="entry name" value="6PGDH_NADP-bd"/>
</dbReference>
<dbReference type="InterPro" id="IPR008927">
    <property type="entry name" value="6-PGluconate_DH-like_C_sf"/>
</dbReference>
<dbReference type="GO" id="GO:0016491">
    <property type="term" value="F:oxidoreductase activity"/>
    <property type="evidence" value="ECO:0007669"/>
    <property type="project" value="UniProtKB-KW"/>
</dbReference>
<proteinExistence type="predicted"/>
<name>A0A6J7FEX2_9ZZZZ</name>
<organism evidence="5">
    <name type="scientific">freshwater metagenome</name>
    <dbReference type="NCBI Taxonomy" id="449393"/>
    <lineage>
        <taxon>unclassified sequences</taxon>
        <taxon>metagenomes</taxon>
        <taxon>ecological metagenomes</taxon>
    </lineage>
</organism>
<dbReference type="InterPro" id="IPR015815">
    <property type="entry name" value="HIBADH-related"/>
</dbReference>
<gene>
    <name evidence="5" type="ORF">UFOPK3495_00410</name>
</gene>
<evidence type="ECO:0000256" key="2">
    <source>
        <dbReference type="ARBA" id="ARBA00023027"/>
    </source>
</evidence>
<evidence type="ECO:0000259" key="3">
    <source>
        <dbReference type="Pfam" id="PF03446"/>
    </source>
</evidence>
<evidence type="ECO:0000259" key="4">
    <source>
        <dbReference type="Pfam" id="PF14833"/>
    </source>
</evidence>
<dbReference type="GO" id="GO:0050661">
    <property type="term" value="F:NADP binding"/>
    <property type="evidence" value="ECO:0007669"/>
    <property type="project" value="InterPro"/>
</dbReference>
<dbReference type="GO" id="GO:0051287">
    <property type="term" value="F:NAD binding"/>
    <property type="evidence" value="ECO:0007669"/>
    <property type="project" value="InterPro"/>
</dbReference>
<dbReference type="PIRSF" id="PIRSF000103">
    <property type="entry name" value="HIBADH"/>
    <property type="match status" value="1"/>
</dbReference>
<reference evidence="5" key="1">
    <citation type="submission" date="2020-05" db="EMBL/GenBank/DDBJ databases">
        <authorList>
            <person name="Chiriac C."/>
            <person name="Salcher M."/>
            <person name="Ghai R."/>
            <person name="Kavagutti S V."/>
        </authorList>
    </citation>
    <scope>NUCLEOTIDE SEQUENCE</scope>
</reference>
<keyword evidence="2" id="KW-0520">NAD</keyword>
<keyword evidence="1" id="KW-0560">Oxidoreductase</keyword>
<dbReference type="Gene3D" id="1.10.1040.10">
    <property type="entry name" value="N-(1-d-carboxylethyl)-l-norvaline Dehydrogenase, domain 2"/>
    <property type="match status" value="1"/>
</dbReference>
<dbReference type="SUPFAM" id="SSF51735">
    <property type="entry name" value="NAD(P)-binding Rossmann-fold domains"/>
    <property type="match status" value="1"/>
</dbReference>
<dbReference type="Pfam" id="PF14833">
    <property type="entry name" value="NAD_binding_11"/>
    <property type="match status" value="1"/>
</dbReference>
<dbReference type="SUPFAM" id="SSF48179">
    <property type="entry name" value="6-phosphogluconate dehydrogenase C-terminal domain-like"/>
    <property type="match status" value="1"/>
</dbReference>
<dbReference type="AlphaFoldDB" id="A0A6J7FEX2"/>
<dbReference type="EMBL" id="CAFBMC010000013">
    <property type="protein sequence ID" value="CAB4891540.1"/>
    <property type="molecule type" value="Genomic_DNA"/>
</dbReference>
<evidence type="ECO:0000256" key="1">
    <source>
        <dbReference type="ARBA" id="ARBA00023002"/>
    </source>
</evidence>
<dbReference type="PANTHER" id="PTHR43060:SF15">
    <property type="entry name" value="3-HYDROXYISOBUTYRATE DEHYDROGENASE-LIKE 1, MITOCHONDRIAL-RELATED"/>
    <property type="match status" value="1"/>
</dbReference>
<evidence type="ECO:0000313" key="5">
    <source>
        <dbReference type="EMBL" id="CAB4891540.1"/>
    </source>
</evidence>
<dbReference type="PANTHER" id="PTHR43060">
    <property type="entry name" value="3-HYDROXYISOBUTYRATE DEHYDROGENASE-LIKE 1, MITOCHONDRIAL-RELATED"/>
    <property type="match status" value="1"/>
</dbReference>
<accession>A0A6J7FEX2</accession>
<dbReference type="Pfam" id="PF03446">
    <property type="entry name" value="NAD_binding_2"/>
    <property type="match status" value="1"/>
</dbReference>
<dbReference type="Gene3D" id="3.40.50.720">
    <property type="entry name" value="NAD(P)-binding Rossmann-like Domain"/>
    <property type="match status" value="1"/>
</dbReference>
<protein>
    <submittedName>
        <fullName evidence="5">Unannotated protein</fullName>
    </submittedName>
</protein>
<feature type="domain" description="3-hydroxyisobutyrate dehydrogenase-like NAD-binding" evidence="4">
    <location>
        <begin position="168"/>
        <end position="252"/>
    </location>
</feature>